<sequence>MSSPRSQAASLVGERIRAERHRHGVSQMELAELASMHFTSLGKIERGEANPSLVTLVRIAAALNVDPAVLVAGLSESDLPSQSHGVTVADLIRARRNERE</sequence>
<accession>A0A7X5TVB8</accession>
<dbReference type="GO" id="GO:0003700">
    <property type="term" value="F:DNA-binding transcription factor activity"/>
    <property type="evidence" value="ECO:0007669"/>
    <property type="project" value="TreeGrafter"/>
</dbReference>
<gene>
    <name evidence="3" type="ORF">FHX76_002623</name>
</gene>
<evidence type="ECO:0000313" key="3">
    <source>
        <dbReference type="EMBL" id="NIH54727.1"/>
    </source>
</evidence>
<reference evidence="3 4" key="1">
    <citation type="submission" date="2020-02" db="EMBL/GenBank/DDBJ databases">
        <title>Sequencing the genomes of 1000 actinobacteria strains.</title>
        <authorList>
            <person name="Klenk H.-P."/>
        </authorList>
    </citation>
    <scope>NUCLEOTIDE SEQUENCE [LARGE SCALE GENOMIC DNA]</scope>
    <source>
        <strain evidence="3 4">DSM 27960</strain>
    </source>
</reference>
<dbReference type="CDD" id="cd00093">
    <property type="entry name" value="HTH_XRE"/>
    <property type="match status" value="1"/>
</dbReference>
<dbReference type="Gene3D" id="1.10.260.40">
    <property type="entry name" value="lambda repressor-like DNA-binding domains"/>
    <property type="match status" value="1"/>
</dbReference>
<feature type="domain" description="HTH cro/C1-type" evidence="2">
    <location>
        <begin position="16"/>
        <end position="70"/>
    </location>
</feature>
<dbReference type="Proteomes" id="UP000541033">
    <property type="component" value="Unassembled WGS sequence"/>
</dbReference>
<evidence type="ECO:0000313" key="4">
    <source>
        <dbReference type="Proteomes" id="UP000541033"/>
    </source>
</evidence>
<dbReference type="PANTHER" id="PTHR46797">
    <property type="entry name" value="HTH-TYPE TRANSCRIPTIONAL REGULATOR"/>
    <property type="match status" value="1"/>
</dbReference>
<dbReference type="RefSeq" id="WP_167151254.1">
    <property type="nucleotide sequence ID" value="NZ_JAAMOX010000002.1"/>
</dbReference>
<dbReference type="GO" id="GO:0003677">
    <property type="term" value="F:DNA binding"/>
    <property type="evidence" value="ECO:0007669"/>
    <property type="project" value="UniProtKB-KW"/>
</dbReference>
<keyword evidence="4" id="KW-1185">Reference proteome</keyword>
<organism evidence="3 4">
    <name type="scientific">Lysinibacter cavernae</name>
    <dbReference type="NCBI Taxonomy" id="1640652"/>
    <lineage>
        <taxon>Bacteria</taxon>
        <taxon>Bacillati</taxon>
        <taxon>Actinomycetota</taxon>
        <taxon>Actinomycetes</taxon>
        <taxon>Micrococcales</taxon>
        <taxon>Microbacteriaceae</taxon>
        <taxon>Lysinibacter</taxon>
    </lineage>
</organism>
<dbReference type="PROSITE" id="PS50943">
    <property type="entry name" value="HTH_CROC1"/>
    <property type="match status" value="1"/>
</dbReference>
<comment type="caution">
    <text evidence="3">The sequence shown here is derived from an EMBL/GenBank/DDBJ whole genome shotgun (WGS) entry which is preliminary data.</text>
</comment>
<proteinExistence type="predicted"/>
<protein>
    <submittedName>
        <fullName evidence="3">Transcriptional regulator with XRE-family HTH domain</fullName>
    </submittedName>
</protein>
<name>A0A7X5TVB8_9MICO</name>
<dbReference type="InterPro" id="IPR010982">
    <property type="entry name" value="Lambda_DNA-bd_dom_sf"/>
</dbReference>
<dbReference type="Pfam" id="PF01381">
    <property type="entry name" value="HTH_3"/>
    <property type="match status" value="1"/>
</dbReference>
<dbReference type="InterPro" id="IPR050807">
    <property type="entry name" value="TransReg_Diox_bact_type"/>
</dbReference>
<dbReference type="GO" id="GO:0005829">
    <property type="term" value="C:cytosol"/>
    <property type="evidence" value="ECO:0007669"/>
    <property type="project" value="TreeGrafter"/>
</dbReference>
<dbReference type="SUPFAM" id="SSF47413">
    <property type="entry name" value="lambda repressor-like DNA-binding domains"/>
    <property type="match status" value="1"/>
</dbReference>
<dbReference type="EMBL" id="JAAMOX010000002">
    <property type="protein sequence ID" value="NIH54727.1"/>
    <property type="molecule type" value="Genomic_DNA"/>
</dbReference>
<keyword evidence="1" id="KW-0238">DNA-binding</keyword>
<dbReference type="PANTHER" id="PTHR46797:SF1">
    <property type="entry name" value="METHYLPHOSPHONATE SYNTHASE"/>
    <property type="match status" value="1"/>
</dbReference>
<evidence type="ECO:0000256" key="1">
    <source>
        <dbReference type="ARBA" id="ARBA00023125"/>
    </source>
</evidence>
<evidence type="ECO:0000259" key="2">
    <source>
        <dbReference type="PROSITE" id="PS50943"/>
    </source>
</evidence>
<dbReference type="SMART" id="SM00530">
    <property type="entry name" value="HTH_XRE"/>
    <property type="match status" value="1"/>
</dbReference>
<dbReference type="AlphaFoldDB" id="A0A7X5TVB8"/>
<dbReference type="InterPro" id="IPR001387">
    <property type="entry name" value="Cro/C1-type_HTH"/>
</dbReference>